<evidence type="ECO:0000256" key="1">
    <source>
        <dbReference type="SAM" id="MobiDB-lite"/>
    </source>
</evidence>
<gene>
    <name evidence="2" type="ORF">METZ01_LOCUS231153</name>
</gene>
<feature type="non-terminal residue" evidence="2">
    <location>
        <position position="238"/>
    </location>
</feature>
<sequence length="238" mass="26628">MVTPAGDLITDSGAENPNTPAEWDGWVSPSKMRNHTLGVPVCDWLERMRDRVDPTLLPPDWVGAATTVPGYNATLDYTATMFARGNEFEQEVWDYLQSRFDCVEIANYTEVIRLDKAIETLDAMRAGREIIYQGVLRDPTTRIFGSPDFLVRADVLPRIIELFTQNGQTLSGTPNGANLLGDGLDENAPELNDPEDLNDENTGWHYRIVDVKISTVTIGVKGYHTEKKEYNTQLAAYT</sequence>
<name>A0A382GTL8_9ZZZZ</name>
<evidence type="ECO:0000313" key="2">
    <source>
        <dbReference type="EMBL" id="SVB78299.1"/>
    </source>
</evidence>
<dbReference type="EMBL" id="UINC01057303">
    <property type="protein sequence ID" value="SVB78299.1"/>
    <property type="molecule type" value="Genomic_DNA"/>
</dbReference>
<feature type="region of interest" description="Disordered" evidence="1">
    <location>
        <begin position="173"/>
        <end position="199"/>
    </location>
</feature>
<protein>
    <submittedName>
        <fullName evidence="2">Uncharacterized protein</fullName>
    </submittedName>
</protein>
<dbReference type="AlphaFoldDB" id="A0A382GTL8"/>
<proteinExistence type="predicted"/>
<feature type="compositionally biased region" description="Acidic residues" evidence="1">
    <location>
        <begin position="183"/>
        <end position="199"/>
    </location>
</feature>
<feature type="region of interest" description="Disordered" evidence="1">
    <location>
        <begin position="1"/>
        <end position="27"/>
    </location>
</feature>
<reference evidence="2" key="1">
    <citation type="submission" date="2018-05" db="EMBL/GenBank/DDBJ databases">
        <authorList>
            <person name="Lanie J.A."/>
            <person name="Ng W.-L."/>
            <person name="Kazmierczak K.M."/>
            <person name="Andrzejewski T.M."/>
            <person name="Davidsen T.M."/>
            <person name="Wayne K.J."/>
            <person name="Tettelin H."/>
            <person name="Glass J.I."/>
            <person name="Rusch D."/>
            <person name="Podicherti R."/>
            <person name="Tsui H.-C.T."/>
            <person name="Winkler M.E."/>
        </authorList>
    </citation>
    <scope>NUCLEOTIDE SEQUENCE</scope>
</reference>
<accession>A0A382GTL8</accession>
<organism evidence="2">
    <name type="scientific">marine metagenome</name>
    <dbReference type="NCBI Taxonomy" id="408172"/>
    <lineage>
        <taxon>unclassified sequences</taxon>
        <taxon>metagenomes</taxon>
        <taxon>ecological metagenomes</taxon>
    </lineage>
</organism>